<evidence type="ECO:0000313" key="11">
    <source>
        <dbReference type="Proteomes" id="UP001497392"/>
    </source>
</evidence>
<keyword evidence="9" id="KW-0472">Membrane</keyword>
<evidence type="ECO:0000256" key="4">
    <source>
        <dbReference type="ARBA" id="ARBA00022816"/>
    </source>
</evidence>
<evidence type="ECO:0000256" key="1">
    <source>
        <dbReference type="ARBA" id="ARBA00004567"/>
    </source>
</evidence>
<keyword evidence="3 9" id="KW-0813">Transport</keyword>
<evidence type="ECO:0000256" key="6">
    <source>
        <dbReference type="ARBA" id="ARBA00023010"/>
    </source>
</evidence>
<reference evidence="10 11" key="1">
    <citation type="submission" date="2024-06" db="EMBL/GenBank/DDBJ databases">
        <authorList>
            <person name="Kraege A."/>
            <person name="Thomma B."/>
        </authorList>
    </citation>
    <scope>NUCLEOTIDE SEQUENCE [LARGE SCALE GENOMIC DNA]</scope>
</reference>
<evidence type="ECO:0000256" key="5">
    <source>
        <dbReference type="ARBA" id="ARBA00022927"/>
    </source>
</evidence>
<dbReference type="Proteomes" id="UP001497392">
    <property type="component" value="Unassembled WGS sequence"/>
</dbReference>
<accession>A0ABP1FW91</accession>
<comment type="subcellular location">
    <subcellularLocation>
        <location evidence="1 9">Nucleus</location>
        <location evidence="1 9">Nuclear pore complex</location>
    </subcellularLocation>
</comment>
<keyword evidence="4 9" id="KW-0509">mRNA transport</keyword>
<evidence type="ECO:0000256" key="8">
    <source>
        <dbReference type="ARBA" id="ARBA00023242"/>
    </source>
</evidence>
<sequence>MGEEGTPAVPIPCSRTSRLYLSWGPGTSLLACPAELNASEGSAGPSTSFQTISSIRWGPLPASSRRVAYDSLPAYKALQTSRQQHGAQLATLQQIGEYADSISAVISPQGLAQAEEYGQPQEAATWDFLSLMYVQQQTSQASIAEALVQWMQKHARVLTTPSTSEGEVAGPSLPEEVEELHNAESATSQAKYWPVVHRLVALGWLEDAVGLLGLQPVWWHAHAVDRDEKMQSLVSILEAAVLLLRRMPHYKPPRDTDPSLQTFDDLQVFMDHRRAWQGQVRELLLDQQLWAGAAAANRATAEGVHTLLSILDGSEASLKAAACTWLELMAAQALHKFPGLQSEADLATLVARSMKEKDNGSVELLLVLDGILQAVGQQDLQGLLQTCSASFSRWFMAHLPPLLARHPAAAVLARPLDHFGSDQLEFYTLEYAESLGASQQTWPLAAEYLAWCPVHGRSSLIRLLEGLPLARSSERTVTKALQVCERFRLPEVKVSICQRVGMARLQQGRLACALRWLGSCGSEQALAPLGQQIAARIAEHASELSSRPDELEAMLKDLQFLAAAGEGDAKQHNSVLALIRSYLCLLKAEQQASVEHDSAADSVLRLLSNSMLPESSRLPILYQAVPLLERQQLPPLFSAKDTSKLLAHLQAATAAEDKASQRQDVSAIQLCLARNLARAQIAGAVA</sequence>
<keyword evidence="6 9" id="KW-0811">Translocation</keyword>
<keyword evidence="11" id="KW-1185">Reference proteome</keyword>
<evidence type="ECO:0000313" key="10">
    <source>
        <dbReference type="EMBL" id="CAL5224153.1"/>
    </source>
</evidence>
<dbReference type="InterPro" id="IPR011502">
    <property type="entry name" value="Nucleoporin_Nup85"/>
</dbReference>
<comment type="function">
    <text evidence="9">Functions as a component of the nuclear pore complex (NPC).</text>
</comment>
<comment type="similarity">
    <text evidence="2 9">Belongs to the nucleoporin Nup85 family.</text>
</comment>
<keyword evidence="8 9" id="KW-0539">Nucleus</keyword>
<protein>
    <recommendedName>
        <fullName evidence="9">Nuclear pore complex protein Nup85</fullName>
    </recommendedName>
</protein>
<gene>
    <name evidence="10" type="primary">g6790</name>
    <name evidence="10" type="ORF">VP750_LOCUS5812</name>
</gene>
<evidence type="ECO:0000256" key="7">
    <source>
        <dbReference type="ARBA" id="ARBA00023132"/>
    </source>
</evidence>
<comment type="caution">
    <text evidence="10">The sequence shown here is derived from an EMBL/GenBank/DDBJ whole genome shotgun (WGS) entry which is preliminary data.</text>
</comment>
<dbReference type="Pfam" id="PF07575">
    <property type="entry name" value="Nucleopor_Nup85"/>
    <property type="match status" value="1"/>
</dbReference>
<dbReference type="PANTHER" id="PTHR13373:SF21">
    <property type="entry name" value="NUCLEAR PORE COMPLEX PROTEIN NUP85"/>
    <property type="match status" value="1"/>
</dbReference>
<organism evidence="10 11">
    <name type="scientific">Coccomyxa viridis</name>
    <dbReference type="NCBI Taxonomy" id="1274662"/>
    <lineage>
        <taxon>Eukaryota</taxon>
        <taxon>Viridiplantae</taxon>
        <taxon>Chlorophyta</taxon>
        <taxon>core chlorophytes</taxon>
        <taxon>Trebouxiophyceae</taxon>
        <taxon>Trebouxiophyceae incertae sedis</taxon>
        <taxon>Coccomyxaceae</taxon>
        <taxon>Coccomyxa</taxon>
    </lineage>
</organism>
<keyword evidence="7 9" id="KW-0906">Nuclear pore complex</keyword>
<name>A0ABP1FW91_9CHLO</name>
<evidence type="ECO:0000256" key="9">
    <source>
        <dbReference type="RuleBase" id="RU365073"/>
    </source>
</evidence>
<keyword evidence="5 9" id="KW-0653">Protein transport</keyword>
<proteinExistence type="inferred from homology"/>
<dbReference type="EMBL" id="CAXHTA020000010">
    <property type="protein sequence ID" value="CAL5224153.1"/>
    <property type="molecule type" value="Genomic_DNA"/>
</dbReference>
<comment type="subunit">
    <text evidence="9">Component of the nuclear pore complex (NPC).</text>
</comment>
<evidence type="ECO:0000256" key="2">
    <source>
        <dbReference type="ARBA" id="ARBA00005573"/>
    </source>
</evidence>
<dbReference type="PANTHER" id="PTHR13373">
    <property type="entry name" value="FROUNT PROTEIN-RELATED"/>
    <property type="match status" value="1"/>
</dbReference>
<evidence type="ECO:0000256" key="3">
    <source>
        <dbReference type="ARBA" id="ARBA00022448"/>
    </source>
</evidence>